<dbReference type="InterPro" id="IPR032675">
    <property type="entry name" value="LRR_dom_sf"/>
</dbReference>
<sequence length="1278" mass="144070">MAEVLAGLLTSAVVGIAKDKLAAAIAEQANLLWNFGDDLENMNSVLESISAALQNAERRSVKEKSVQLWLKRLKHAAIDISDLLQDYQDTSDRLTAKTPGVLSCLPIACKKIAVANRMKSMREELSKINKEFRDFNFSQGGTSTSIEQHYDVRETSSLLPEQPIIGRNGEKQEIMKLLSASANDDETVIVPIYGLGGMGKSTLAQLVYNDTQFKKYDHRIWVYVSRDFSLKKIGSSIISQLPIEGGKQNLDTLHMINQCLHNFWEEKNKKFLIVLDDLWEEKDTELGKLRSMLHVGKKGGMIKVIVTTRNEDIAKKVSTSKLYKLQPLKDDKCWEIIKRYSKFEQKHNQERLEQLGLDIAKKCGGVALAAQALGYILQSKDHMSEWTEINSSDIWNESSEDNGGVLPSLKLSYERMPPQLRICFSYCAIFPKGHNIAEDDLIHQWIALDFINPSKGKGYIRQLLGMSFIQVSKLPKTSQKNMAQYTMHDLVHDLATLIMDDELIASRKSNTHGQRYCRYALVTKYDRSMKLSNDLPLKVRALHFSDSGTLDLYCGAFSFAKCLCILDFSGCSSILLPSSIGQLKQLKYLVAPRIRNEGLPKYITDLSKLQYLNLNGSSHISALPESIGNLGCLKYLDLSGCSAVSNLPESFGYLKCMMHLDMSGCSRIRELPISIGNLTNLQHLDLSECSSVKVIPESLCDLTRLQYLNLSSCRYIARLPEGIGSLVDLEYLNMSWCSGVRELPESFKRLCNLLYINLRNCPTAKGLERALCSLTTLEYLNMSGAGLFYTLERRDGLPFAMRNLTNLKGLNLSYSVSALFNRRIDFIGTLTNLEHLDLSSNDSLEYLPENIGNLERLHTLNLEYCSQLKCFPKSIGGATGLKSLLLEGCSQELMDQANSLLHYSLTLPIFKVCVDDICAHSNLHLLEGENIDELHIVALENVRLLEEAQRLKLLTKQNLLTLKLVWTLDADRHLEDEDLLGQLVPPMSLKSIFLKGYSSPRFPSWLMDISHHLPNLTSITLNNLLECSNLPPFGQLSYLQTLCLWNLPRVTKIDRGICGGKGAFPRLAYIKVALMEGLDEWNTTYSGEDGVEDFMFPVLDVLDVYTCPWLRLKPCPPNCREWTIGQMSDEVISSLEEVQTSSHFCNSTPPATTRLTIERSQCHSFRLFHHFPALQESKFSECRELTSLPEGIQQLSSLESLELDWCESISALPEWLSDMSSLKRLVIRSCTSIKSLPSCIQKLPNLEQLVIAYNQKLKQWCESGENKAKLAHINVIFK</sequence>
<keyword evidence="5" id="KW-0611">Plant defense</keyword>
<comment type="similarity">
    <text evidence="1">Belongs to the disease resistance NB-LRR family.</text>
</comment>
<gene>
    <name evidence="13" type="ORF">URODEC1_LOCUS60431</name>
</gene>
<keyword evidence="14" id="KW-1185">Reference proteome</keyword>
<evidence type="ECO:0000256" key="6">
    <source>
        <dbReference type="ARBA" id="ARBA00022840"/>
    </source>
</evidence>
<feature type="domain" description="R13L1/DRL21-like LRR repeat region" evidence="12">
    <location>
        <begin position="931"/>
        <end position="1046"/>
    </location>
</feature>
<dbReference type="InterPro" id="IPR041118">
    <property type="entry name" value="Rx_N"/>
</dbReference>
<evidence type="ECO:0000313" key="14">
    <source>
        <dbReference type="Proteomes" id="UP001497457"/>
    </source>
</evidence>
<dbReference type="EMBL" id="OZ075134">
    <property type="protein sequence ID" value="CAL4990931.1"/>
    <property type="molecule type" value="Genomic_DNA"/>
</dbReference>
<name>A0ABC9AZQ0_9POAL</name>
<feature type="domain" description="Disease resistance protein winged helix" evidence="10">
    <location>
        <begin position="429"/>
        <end position="495"/>
    </location>
</feature>
<evidence type="ECO:0000259" key="11">
    <source>
        <dbReference type="Pfam" id="PF23598"/>
    </source>
</evidence>
<evidence type="ECO:0000256" key="5">
    <source>
        <dbReference type="ARBA" id="ARBA00022821"/>
    </source>
</evidence>
<dbReference type="Pfam" id="PF00931">
    <property type="entry name" value="NB-ARC"/>
    <property type="match status" value="1"/>
</dbReference>
<reference evidence="14" key="1">
    <citation type="submission" date="2024-06" db="EMBL/GenBank/DDBJ databases">
        <authorList>
            <person name="Ryan C."/>
        </authorList>
    </citation>
    <scope>NUCLEOTIDE SEQUENCE [LARGE SCALE GENOMIC DNA]</scope>
</reference>
<dbReference type="InterPro" id="IPR003591">
    <property type="entry name" value="Leu-rich_rpt_typical-subtyp"/>
</dbReference>
<proteinExistence type="inferred from homology"/>
<reference evidence="13 14" key="2">
    <citation type="submission" date="2024-10" db="EMBL/GenBank/DDBJ databases">
        <authorList>
            <person name="Ryan C."/>
        </authorList>
    </citation>
    <scope>NUCLEOTIDE SEQUENCE [LARGE SCALE GENOMIC DNA]</scope>
</reference>
<dbReference type="PANTHER" id="PTHR36766">
    <property type="entry name" value="PLANT BROAD-SPECTRUM MILDEW RESISTANCE PROTEIN RPW8"/>
    <property type="match status" value="1"/>
</dbReference>
<dbReference type="InterPro" id="IPR055414">
    <property type="entry name" value="LRR_R13L4/SHOC2-like"/>
</dbReference>
<evidence type="ECO:0000259" key="12">
    <source>
        <dbReference type="Pfam" id="PF25019"/>
    </source>
</evidence>
<feature type="domain" description="Disease resistance R13L4/SHOC-2-like LRR" evidence="11">
    <location>
        <begin position="601"/>
        <end position="703"/>
    </location>
</feature>
<dbReference type="InterPro" id="IPR056789">
    <property type="entry name" value="LRR_R13L1-DRL21"/>
</dbReference>
<accession>A0ABC9AZQ0</accession>
<dbReference type="Pfam" id="PF00560">
    <property type="entry name" value="LRR_1"/>
    <property type="match status" value="1"/>
</dbReference>
<dbReference type="InterPro" id="IPR042197">
    <property type="entry name" value="Apaf_helical"/>
</dbReference>
<keyword evidence="2" id="KW-0433">Leucine-rich repeat</keyword>
<dbReference type="Gene3D" id="1.10.10.10">
    <property type="entry name" value="Winged helix-like DNA-binding domain superfamily/Winged helix DNA-binding domain"/>
    <property type="match status" value="1"/>
</dbReference>
<evidence type="ECO:0000259" key="9">
    <source>
        <dbReference type="Pfam" id="PF18052"/>
    </source>
</evidence>
<dbReference type="InterPro" id="IPR036388">
    <property type="entry name" value="WH-like_DNA-bd_sf"/>
</dbReference>
<dbReference type="GO" id="GO:0005524">
    <property type="term" value="F:ATP binding"/>
    <property type="evidence" value="ECO:0007669"/>
    <property type="project" value="UniProtKB-KW"/>
</dbReference>
<keyword evidence="4" id="KW-0547">Nucleotide-binding</keyword>
<dbReference type="Gene3D" id="1.10.8.430">
    <property type="entry name" value="Helical domain of apoptotic protease-activating factors"/>
    <property type="match status" value="1"/>
</dbReference>
<dbReference type="Pfam" id="PF18052">
    <property type="entry name" value="Rx_N"/>
    <property type="match status" value="1"/>
</dbReference>
<dbReference type="Proteomes" id="UP001497457">
    <property type="component" value="Chromosome 24b"/>
</dbReference>
<evidence type="ECO:0000256" key="1">
    <source>
        <dbReference type="ARBA" id="ARBA00008894"/>
    </source>
</evidence>
<dbReference type="PRINTS" id="PR00364">
    <property type="entry name" value="DISEASERSIST"/>
</dbReference>
<feature type="domain" description="NB-ARC" evidence="8">
    <location>
        <begin position="171"/>
        <end position="340"/>
    </location>
</feature>
<organism evidence="13 14">
    <name type="scientific">Urochloa decumbens</name>
    <dbReference type="NCBI Taxonomy" id="240449"/>
    <lineage>
        <taxon>Eukaryota</taxon>
        <taxon>Viridiplantae</taxon>
        <taxon>Streptophyta</taxon>
        <taxon>Embryophyta</taxon>
        <taxon>Tracheophyta</taxon>
        <taxon>Spermatophyta</taxon>
        <taxon>Magnoliopsida</taxon>
        <taxon>Liliopsida</taxon>
        <taxon>Poales</taxon>
        <taxon>Poaceae</taxon>
        <taxon>PACMAD clade</taxon>
        <taxon>Panicoideae</taxon>
        <taxon>Panicodae</taxon>
        <taxon>Paniceae</taxon>
        <taxon>Melinidinae</taxon>
        <taxon>Urochloa</taxon>
    </lineage>
</organism>
<dbReference type="GO" id="GO:0051707">
    <property type="term" value="P:response to other organism"/>
    <property type="evidence" value="ECO:0007669"/>
    <property type="project" value="UniProtKB-ARBA"/>
</dbReference>
<feature type="domain" description="Disease resistance N-terminal" evidence="9">
    <location>
        <begin position="13"/>
        <end position="92"/>
    </location>
</feature>
<dbReference type="PANTHER" id="PTHR36766:SF73">
    <property type="entry name" value="NB-ARC DOMAIN-CONTAINING PROTEIN"/>
    <property type="match status" value="1"/>
</dbReference>
<dbReference type="Gene3D" id="3.40.50.300">
    <property type="entry name" value="P-loop containing nucleotide triphosphate hydrolases"/>
    <property type="match status" value="1"/>
</dbReference>
<evidence type="ECO:0000313" key="13">
    <source>
        <dbReference type="EMBL" id="CAL4990931.1"/>
    </source>
</evidence>
<dbReference type="InterPro" id="IPR058922">
    <property type="entry name" value="WHD_DRP"/>
</dbReference>
<dbReference type="InterPro" id="IPR001611">
    <property type="entry name" value="Leu-rich_rpt"/>
</dbReference>
<evidence type="ECO:0000256" key="3">
    <source>
        <dbReference type="ARBA" id="ARBA00022737"/>
    </source>
</evidence>
<evidence type="ECO:0000259" key="8">
    <source>
        <dbReference type="Pfam" id="PF00931"/>
    </source>
</evidence>
<dbReference type="InterPro" id="IPR027417">
    <property type="entry name" value="P-loop_NTPase"/>
</dbReference>
<evidence type="ECO:0000259" key="10">
    <source>
        <dbReference type="Pfam" id="PF23559"/>
    </source>
</evidence>
<dbReference type="GO" id="GO:0006952">
    <property type="term" value="P:defense response"/>
    <property type="evidence" value="ECO:0007669"/>
    <property type="project" value="UniProtKB-KW"/>
</dbReference>
<dbReference type="InterPro" id="IPR002182">
    <property type="entry name" value="NB-ARC"/>
</dbReference>
<keyword evidence="7" id="KW-0175">Coiled coil</keyword>
<protein>
    <submittedName>
        <fullName evidence="13">Uncharacterized protein</fullName>
    </submittedName>
</protein>
<evidence type="ECO:0000256" key="2">
    <source>
        <dbReference type="ARBA" id="ARBA00022614"/>
    </source>
</evidence>
<dbReference type="Pfam" id="PF23559">
    <property type="entry name" value="WHD_DRP"/>
    <property type="match status" value="1"/>
</dbReference>
<dbReference type="AlphaFoldDB" id="A0ABC9AZQ0"/>
<evidence type="ECO:0000256" key="4">
    <source>
        <dbReference type="ARBA" id="ARBA00022741"/>
    </source>
</evidence>
<dbReference type="SMART" id="SM00369">
    <property type="entry name" value="LRR_TYP"/>
    <property type="match status" value="4"/>
</dbReference>
<dbReference type="SUPFAM" id="SSF52058">
    <property type="entry name" value="L domain-like"/>
    <property type="match status" value="3"/>
</dbReference>
<keyword evidence="6" id="KW-0067">ATP-binding</keyword>
<dbReference type="Gene3D" id="3.80.10.10">
    <property type="entry name" value="Ribonuclease Inhibitor"/>
    <property type="match status" value="3"/>
</dbReference>
<evidence type="ECO:0000256" key="7">
    <source>
        <dbReference type="ARBA" id="ARBA00023054"/>
    </source>
</evidence>
<dbReference type="Gene3D" id="1.20.5.4130">
    <property type="match status" value="1"/>
</dbReference>
<dbReference type="Pfam" id="PF25019">
    <property type="entry name" value="LRR_R13L1-DRL21"/>
    <property type="match status" value="1"/>
</dbReference>
<dbReference type="SUPFAM" id="SSF52540">
    <property type="entry name" value="P-loop containing nucleoside triphosphate hydrolases"/>
    <property type="match status" value="1"/>
</dbReference>
<dbReference type="Pfam" id="PF23598">
    <property type="entry name" value="LRR_14"/>
    <property type="match status" value="1"/>
</dbReference>
<keyword evidence="3" id="KW-0677">Repeat</keyword>